<dbReference type="InterPro" id="IPR042240">
    <property type="entry name" value="CHASE_sf"/>
</dbReference>
<dbReference type="Gene3D" id="3.30.70.270">
    <property type="match status" value="1"/>
</dbReference>
<dbReference type="InterPro" id="IPR029787">
    <property type="entry name" value="Nucleotide_cyclase"/>
</dbReference>
<evidence type="ECO:0000256" key="7">
    <source>
        <dbReference type="SAM" id="Phobius"/>
    </source>
</evidence>
<feature type="domain" description="GGDEF" evidence="10">
    <location>
        <begin position="342"/>
        <end position="473"/>
    </location>
</feature>
<dbReference type="InterPro" id="IPR043128">
    <property type="entry name" value="Rev_trsase/Diguanyl_cyclase"/>
</dbReference>
<dbReference type="GO" id="GO:0016020">
    <property type="term" value="C:membrane"/>
    <property type="evidence" value="ECO:0007669"/>
    <property type="project" value="UniProtKB-SubCell"/>
</dbReference>
<feature type="domain" description="EAL" evidence="9">
    <location>
        <begin position="482"/>
        <end position="736"/>
    </location>
</feature>
<name>A0A089WR99_9PSED</name>
<protein>
    <recommendedName>
        <fullName evidence="2">cyclic-guanylate-specific phosphodiesterase</fullName>
        <ecNumber evidence="2">3.1.4.52</ecNumber>
    </recommendedName>
</protein>
<comment type="subcellular location">
    <subcellularLocation>
        <location evidence="1">Membrane</location>
    </subcellularLocation>
</comment>
<dbReference type="EC" id="3.1.4.52" evidence="2"/>
<dbReference type="SMART" id="SM01079">
    <property type="entry name" value="CHASE"/>
    <property type="match status" value="1"/>
</dbReference>
<dbReference type="SUPFAM" id="SSF55073">
    <property type="entry name" value="Nucleotide cyclase"/>
    <property type="match status" value="1"/>
</dbReference>
<evidence type="ECO:0000256" key="2">
    <source>
        <dbReference type="ARBA" id="ARBA00012282"/>
    </source>
</evidence>
<dbReference type="CDD" id="cd01948">
    <property type="entry name" value="EAL"/>
    <property type="match status" value="1"/>
</dbReference>
<dbReference type="KEGG" id="psw:LK03_18345"/>
<dbReference type="SMART" id="SM00267">
    <property type="entry name" value="GGDEF"/>
    <property type="match status" value="1"/>
</dbReference>
<evidence type="ECO:0000259" key="10">
    <source>
        <dbReference type="PROSITE" id="PS50887"/>
    </source>
</evidence>
<dbReference type="Pfam" id="PF00563">
    <property type="entry name" value="EAL"/>
    <property type="match status" value="1"/>
</dbReference>
<dbReference type="FunFam" id="3.20.20.450:FF:000001">
    <property type="entry name" value="Cyclic di-GMP phosphodiesterase yahA"/>
    <property type="match status" value="1"/>
</dbReference>
<dbReference type="PANTHER" id="PTHR33121:SF71">
    <property type="entry name" value="OXYGEN SENSOR PROTEIN DOSP"/>
    <property type="match status" value="1"/>
</dbReference>
<evidence type="ECO:0000256" key="6">
    <source>
        <dbReference type="ARBA" id="ARBA00023136"/>
    </source>
</evidence>
<keyword evidence="5 7" id="KW-1133">Transmembrane helix</keyword>
<keyword evidence="4 7" id="KW-0812">Transmembrane</keyword>
<keyword evidence="12" id="KW-1185">Reference proteome</keyword>
<dbReference type="Gene3D" id="3.30.450.350">
    <property type="entry name" value="CHASE domain"/>
    <property type="match status" value="1"/>
</dbReference>
<gene>
    <name evidence="11" type="ORF">LK03_18345</name>
</gene>
<dbReference type="SUPFAM" id="SSF141868">
    <property type="entry name" value="EAL domain-like"/>
    <property type="match status" value="1"/>
</dbReference>
<dbReference type="Proteomes" id="UP000029493">
    <property type="component" value="Chromosome"/>
</dbReference>
<evidence type="ECO:0000256" key="4">
    <source>
        <dbReference type="ARBA" id="ARBA00022692"/>
    </source>
</evidence>
<dbReference type="Gene3D" id="3.20.20.450">
    <property type="entry name" value="EAL domain"/>
    <property type="match status" value="1"/>
</dbReference>
<dbReference type="Pfam" id="PF03924">
    <property type="entry name" value="CHASE"/>
    <property type="match status" value="1"/>
</dbReference>
<evidence type="ECO:0000259" key="8">
    <source>
        <dbReference type="PROSITE" id="PS50839"/>
    </source>
</evidence>
<evidence type="ECO:0000256" key="3">
    <source>
        <dbReference type="ARBA" id="ARBA00022636"/>
    </source>
</evidence>
<evidence type="ECO:0000259" key="9">
    <source>
        <dbReference type="PROSITE" id="PS50883"/>
    </source>
</evidence>
<dbReference type="InterPro" id="IPR001633">
    <property type="entry name" value="EAL_dom"/>
</dbReference>
<dbReference type="PROSITE" id="PS50839">
    <property type="entry name" value="CHASE"/>
    <property type="match status" value="1"/>
</dbReference>
<evidence type="ECO:0000313" key="11">
    <source>
        <dbReference type="EMBL" id="AIR91106.1"/>
    </source>
</evidence>
<dbReference type="PROSITE" id="PS50883">
    <property type="entry name" value="EAL"/>
    <property type="match status" value="1"/>
</dbReference>
<evidence type="ECO:0000256" key="5">
    <source>
        <dbReference type="ARBA" id="ARBA00022989"/>
    </source>
</evidence>
<dbReference type="Pfam" id="PF00990">
    <property type="entry name" value="GGDEF"/>
    <property type="match status" value="1"/>
</dbReference>
<accession>A0A089WR99</accession>
<dbReference type="InterPro" id="IPR035919">
    <property type="entry name" value="EAL_sf"/>
</dbReference>
<organism evidence="11 12">
    <name type="scientific">Pseudomonas cremoricolorata</name>
    <dbReference type="NCBI Taxonomy" id="157783"/>
    <lineage>
        <taxon>Bacteria</taxon>
        <taxon>Pseudomonadati</taxon>
        <taxon>Pseudomonadota</taxon>
        <taxon>Gammaproteobacteria</taxon>
        <taxon>Pseudomonadales</taxon>
        <taxon>Pseudomonadaceae</taxon>
        <taxon>Pseudomonas</taxon>
    </lineage>
</organism>
<dbReference type="OrthoDB" id="9804951at2"/>
<dbReference type="PROSITE" id="PS50887">
    <property type="entry name" value="GGDEF"/>
    <property type="match status" value="1"/>
</dbReference>
<keyword evidence="6 7" id="KW-0472">Membrane</keyword>
<feature type="transmembrane region" description="Helical" evidence="7">
    <location>
        <begin position="23"/>
        <end position="42"/>
    </location>
</feature>
<reference evidence="11 12" key="1">
    <citation type="submission" date="2014-09" db="EMBL/GenBank/DDBJ databases">
        <authorList>
            <person name="Chan K.-G."/>
        </authorList>
    </citation>
    <scope>NUCLEOTIDE SEQUENCE [LARGE SCALE GENOMIC DNA]</scope>
    <source>
        <strain evidence="11 12">ND07</strain>
    </source>
</reference>
<dbReference type="InterPro" id="IPR050706">
    <property type="entry name" value="Cyclic-di-GMP_PDE-like"/>
</dbReference>
<sequence>MSTANEKDLPAAAKPLRRRLQRLLPAGFAAIGIGLALLLGHLDEQRDQGERLAAINARLGSLGAGLQAQLRATYGETEGMAQLIIADGKISSVHFQSMAREALSSSPYMRSITLAPDDVIDEVYPLQGNEVLLGLDYRSLPQQYPLVEQARERRDAVLAGPMKLLEGGYSLVYRRPVFLPGKRGVSFYWGSVSVVADVEHLLRAAGLNPYNPLQLAIRGTDGRGAEGGMIWGDERLFETPRASVLVEVPGGVWQLVGAPPDGWPLASPFRSPLFLLALGCTALFSLFVAQLTRSQRLLAERNAELGESQAQLQRLAHYDVITELPNRVLFQQQLQAAIADGHGLAVLMLDIDGFKQVNDSLGHAMGDLLLRLAAERFEATLPASDRLCRLGGDEFAFILFGNHDPVIERAQALLACLRRPFDLQGNATLVTGSIGLACFPQHGIAADTLLRHADTAMYAAKEAGRNGWRAYHEDMTERLQQRLVLERNLRRALQCNEFELWYQPKLALGSGRLQGVEALLRWRDPEHGLISPGEFIPLAERTGLILPLGERVLELACAQLAEWRALGCLPGTLAINVAALQIERSDYVASLRDTLQRFDISPALLEVEITESLLMESQQQAFAVLARLRAMGVVTAVDDFGTGYSSLAYLRSLPIDHLKIDRAFVKDLPDDAHAVAIAQAIIDLGHALGFRITAEGIETQAQYDFLCDAGCDQGQGYLLGRPMPAAQLQAWMAAQQISDPV</sequence>
<evidence type="ECO:0000313" key="12">
    <source>
        <dbReference type="Proteomes" id="UP000029493"/>
    </source>
</evidence>
<dbReference type="NCBIfam" id="TIGR00254">
    <property type="entry name" value="GGDEF"/>
    <property type="match status" value="1"/>
</dbReference>
<dbReference type="SMART" id="SM00052">
    <property type="entry name" value="EAL"/>
    <property type="match status" value="1"/>
</dbReference>
<dbReference type="EMBL" id="CP009455">
    <property type="protein sequence ID" value="AIR91106.1"/>
    <property type="molecule type" value="Genomic_DNA"/>
</dbReference>
<keyword evidence="3" id="KW-0973">c-di-GMP</keyword>
<dbReference type="AlphaFoldDB" id="A0A089WR99"/>
<dbReference type="CDD" id="cd01949">
    <property type="entry name" value="GGDEF"/>
    <property type="match status" value="1"/>
</dbReference>
<dbReference type="InterPro" id="IPR006189">
    <property type="entry name" value="CHASE_dom"/>
</dbReference>
<dbReference type="GO" id="GO:0071111">
    <property type="term" value="F:cyclic-guanylate-specific phosphodiesterase activity"/>
    <property type="evidence" value="ECO:0007669"/>
    <property type="project" value="UniProtKB-EC"/>
</dbReference>
<dbReference type="STRING" id="157783.LK03_18345"/>
<dbReference type="PANTHER" id="PTHR33121">
    <property type="entry name" value="CYCLIC DI-GMP PHOSPHODIESTERASE PDEF"/>
    <property type="match status" value="1"/>
</dbReference>
<dbReference type="GO" id="GO:0007165">
    <property type="term" value="P:signal transduction"/>
    <property type="evidence" value="ECO:0007669"/>
    <property type="project" value="UniProtKB-ARBA"/>
</dbReference>
<dbReference type="InterPro" id="IPR000160">
    <property type="entry name" value="GGDEF_dom"/>
</dbReference>
<feature type="domain" description="CHASE" evidence="8">
    <location>
        <begin position="119"/>
        <end position="207"/>
    </location>
</feature>
<proteinExistence type="predicted"/>
<dbReference type="eggNOG" id="COG5001">
    <property type="taxonomic scope" value="Bacteria"/>
</dbReference>
<evidence type="ECO:0000256" key="1">
    <source>
        <dbReference type="ARBA" id="ARBA00004370"/>
    </source>
</evidence>
<dbReference type="RefSeq" id="WP_038413797.1">
    <property type="nucleotide sequence ID" value="NZ_CP009455.1"/>
</dbReference>